<name>A0A836BC20_9CHLO</name>
<gene>
    <name evidence="2" type="ORF">HYH02_001608</name>
</gene>
<dbReference type="InterPro" id="IPR029063">
    <property type="entry name" value="SAM-dependent_MTases_sf"/>
</dbReference>
<dbReference type="OrthoDB" id="544602at2759"/>
<comment type="caution">
    <text evidence="2">The sequence shown here is derived from an EMBL/GenBank/DDBJ whole genome shotgun (WGS) entry which is preliminary data.</text>
</comment>
<feature type="compositionally biased region" description="Acidic residues" evidence="1">
    <location>
        <begin position="243"/>
        <end position="252"/>
    </location>
</feature>
<evidence type="ECO:0000313" key="3">
    <source>
        <dbReference type="Proteomes" id="UP000613740"/>
    </source>
</evidence>
<feature type="region of interest" description="Disordered" evidence="1">
    <location>
        <begin position="229"/>
        <end position="262"/>
    </location>
</feature>
<dbReference type="SUPFAM" id="SSF53335">
    <property type="entry name" value="S-adenosyl-L-methionine-dependent methyltransferases"/>
    <property type="match status" value="1"/>
</dbReference>
<dbReference type="Pfam" id="PF13489">
    <property type="entry name" value="Methyltransf_23"/>
    <property type="match status" value="1"/>
</dbReference>
<dbReference type="PANTHER" id="PTHR39290">
    <property type="entry name" value="C3H1-TYPE DOMAIN-CONTAINING PROTEIN-RELATED"/>
    <property type="match status" value="1"/>
</dbReference>
<feature type="region of interest" description="Disordered" evidence="1">
    <location>
        <begin position="19"/>
        <end position="107"/>
    </location>
</feature>
<reference evidence="2" key="1">
    <citation type="journal article" date="2020" name="bioRxiv">
        <title>Comparative genomics of Chlamydomonas.</title>
        <authorList>
            <person name="Craig R.J."/>
            <person name="Hasan A.R."/>
            <person name="Ness R.W."/>
            <person name="Keightley P.D."/>
        </authorList>
    </citation>
    <scope>NUCLEOTIDE SEQUENCE</scope>
    <source>
        <strain evidence="2">CCAP 11/173</strain>
    </source>
</reference>
<feature type="compositionally biased region" description="Acidic residues" evidence="1">
    <location>
        <begin position="90"/>
        <end position="107"/>
    </location>
</feature>
<dbReference type="AlphaFoldDB" id="A0A836BC20"/>
<dbReference type="PANTHER" id="PTHR39290:SF6">
    <property type="entry name" value="S-ADENOSYL-L-METHIONINE-DEPENDENT METHYLTRANSFERASES SUPERFAMILY PROTEIN"/>
    <property type="match status" value="1"/>
</dbReference>
<proteinExistence type="predicted"/>
<accession>A0A836BC20</accession>
<feature type="compositionally biased region" description="Low complexity" evidence="1">
    <location>
        <begin position="56"/>
        <end position="65"/>
    </location>
</feature>
<feature type="compositionally biased region" description="Low complexity" evidence="1">
    <location>
        <begin position="253"/>
        <end position="262"/>
    </location>
</feature>
<keyword evidence="3" id="KW-1185">Reference proteome</keyword>
<evidence type="ECO:0000313" key="2">
    <source>
        <dbReference type="EMBL" id="KAG2453384.1"/>
    </source>
</evidence>
<sequence length="366" mass="40133">MIMLQQLCCRRAAGSFGRGLGAPGSLALQPRPISRGATPSAAGGLPFMQGMLISEQQQHQQQQQQRRGMASSGIARRSLQAPGGSTGGHEDEDEDGDEDDDDEGWDAEPDQLKRQCQARLARFTQPRDPDNPLLHDLWEPWARGSRFVNQRFRIMRPDYTSQDYTHDIVGSMLRMGGIQRYAWAVPTAEALGLIAEVSGGRVVEVGAGSGYWAGLLARRGVDVVAVDTGEEDAERESAGGEAEAQEAEEGESQEQQQPAPAASKLHFPAMQKAEAAQFLAEHGGCPDRALLLCWARYEMGGPCLAAYRGDTVVAVGEVDDGATWWLDTEEHPEWRQLRRVPLPNWPGIHNDLRVYKRVVPVEAAKE</sequence>
<evidence type="ECO:0000256" key="1">
    <source>
        <dbReference type="SAM" id="MobiDB-lite"/>
    </source>
</evidence>
<dbReference type="EMBL" id="JAEHOD010000003">
    <property type="protein sequence ID" value="KAG2453384.1"/>
    <property type="molecule type" value="Genomic_DNA"/>
</dbReference>
<dbReference type="Gene3D" id="3.40.50.150">
    <property type="entry name" value="Vaccinia Virus protein VP39"/>
    <property type="match status" value="1"/>
</dbReference>
<protein>
    <submittedName>
        <fullName evidence="2">Uncharacterized protein</fullName>
    </submittedName>
</protein>
<organism evidence="2 3">
    <name type="scientific">Chlamydomonas schloesseri</name>
    <dbReference type="NCBI Taxonomy" id="2026947"/>
    <lineage>
        <taxon>Eukaryota</taxon>
        <taxon>Viridiplantae</taxon>
        <taxon>Chlorophyta</taxon>
        <taxon>core chlorophytes</taxon>
        <taxon>Chlorophyceae</taxon>
        <taxon>CS clade</taxon>
        <taxon>Chlamydomonadales</taxon>
        <taxon>Chlamydomonadaceae</taxon>
        <taxon>Chlamydomonas</taxon>
    </lineage>
</organism>
<dbReference type="Proteomes" id="UP000613740">
    <property type="component" value="Unassembled WGS sequence"/>
</dbReference>